<comment type="caution">
    <text evidence="1">The sequence shown here is derived from an EMBL/GenBank/DDBJ whole genome shotgun (WGS) entry which is preliminary data.</text>
</comment>
<name>A0AAN9IFD9_CROPI</name>
<evidence type="ECO:0000313" key="1">
    <source>
        <dbReference type="EMBL" id="KAK7275140.1"/>
    </source>
</evidence>
<dbReference type="PANTHER" id="PTHR31050">
    <property type="entry name" value="OS08G0413200 PROTEIN"/>
    <property type="match status" value="1"/>
</dbReference>
<organism evidence="1 2">
    <name type="scientific">Crotalaria pallida</name>
    <name type="common">Smooth rattlebox</name>
    <name type="synonym">Crotalaria striata</name>
    <dbReference type="NCBI Taxonomy" id="3830"/>
    <lineage>
        <taxon>Eukaryota</taxon>
        <taxon>Viridiplantae</taxon>
        <taxon>Streptophyta</taxon>
        <taxon>Embryophyta</taxon>
        <taxon>Tracheophyta</taxon>
        <taxon>Spermatophyta</taxon>
        <taxon>Magnoliopsida</taxon>
        <taxon>eudicotyledons</taxon>
        <taxon>Gunneridae</taxon>
        <taxon>Pentapetalae</taxon>
        <taxon>rosids</taxon>
        <taxon>fabids</taxon>
        <taxon>Fabales</taxon>
        <taxon>Fabaceae</taxon>
        <taxon>Papilionoideae</taxon>
        <taxon>50 kb inversion clade</taxon>
        <taxon>genistoids sensu lato</taxon>
        <taxon>core genistoids</taxon>
        <taxon>Crotalarieae</taxon>
        <taxon>Crotalaria</taxon>
    </lineage>
</organism>
<reference evidence="1 2" key="1">
    <citation type="submission" date="2024-01" db="EMBL/GenBank/DDBJ databases">
        <title>The genomes of 5 underutilized Papilionoideae crops provide insights into root nodulation and disease resistanc.</title>
        <authorList>
            <person name="Yuan L."/>
        </authorList>
    </citation>
    <scope>NUCLEOTIDE SEQUENCE [LARGE SCALE GENOMIC DNA]</scope>
    <source>
        <strain evidence="1">ZHUSHIDOU_FW_LH</strain>
        <tissue evidence="1">Leaf</tissue>
    </source>
</reference>
<evidence type="ECO:0000313" key="2">
    <source>
        <dbReference type="Proteomes" id="UP001372338"/>
    </source>
</evidence>
<dbReference type="Proteomes" id="UP001372338">
    <property type="component" value="Unassembled WGS sequence"/>
</dbReference>
<gene>
    <name evidence="1" type="ORF">RIF29_16248</name>
</gene>
<dbReference type="AlphaFoldDB" id="A0AAN9IFD9"/>
<proteinExistence type="predicted"/>
<sequence>MILECLAITSSKEEDVSTCLCCTIINDVQPKPLDPFNEYQQFEIIQEDNSFYAESVASNGIPPYFLRRKGWTIGANTPQNYHFDEALGSNDSLRALLPDFNFPLSNDISESVIVGKWYCPFMFVNEGMRLKDQIKKSVFYKLTLEQRWEKIFSKENSDIGEDFVVVDVIIPTEVAKVAGRDVVWDENGVIDKVIWFKSFDDNVGAMTRVGLRWEIIERMKWEQERFGWIGGNERHVRIERVEEFGGNNKWRNFSCYVLVESFVLKRMNGSLVLSYDYKHIKQIRCKWD</sequence>
<protein>
    <submittedName>
        <fullName evidence="1">Uncharacterized protein</fullName>
    </submittedName>
</protein>
<dbReference type="PANTHER" id="PTHR31050:SF7">
    <property type="entry name" value="DUF1262 FAMILY PROTEIN"/>
    <property type="match status" value="1"/>
</dbReference>
<accession>A0AAN9IFD9</accession>
<keyword evidence="2" id="KW-1185">Reference proteome</keyword>
<dbReference type="EMBL" id="JAYWIO010000003">
    <property type="protein sequence ID" value="KAK7275140.1"/>
    <property type="molecule type" value="Genomic_DNA"/>
</dbReference>